<feature type="non-terminal residue" evidence="2">
    <location>
        <position position="158"/>
    </location>
</feature>
<comment type="caution">
    <text evidence="2">The sequence shown here is derived from an EMBL/GenBank/DDBJ whole genome shotgun (WGS) entry which is preliminary data.</text>
</comment>
<dbReference type="PANTHER" id="PTHR10099:SF1">
    <property type="entry name" value="PHOSPHORIBOSYLFORMYLGLYCINAMIDINE SYNTHASE"/>
    <property type="match status" value="1"/>
</dbReference>
<dbReference type="GO" id="GO:0006164">
    <property type="term" value="P:purine nucleotide biosynthetic process"/>
    <property type="evidence" value="ECO:0007669"/>
    <property type="project" value="TreeGrafter"/>
</dbReference>
<accession>T1B2H6</accession>
<sequence>AIAARERCPLADIGALDATGRLTVHDPLLGDEPIDVPLEVLFGKPPRMTRAVRSVPGAAAPWAAGALDVRAALYRVLRLPAVADKTFLVTIGDRTVGGLVSRDPLVGPWQVPVSDVAVTLADHRGLRGEAMAMGERSPVAVLAAPASGRLAVAEAITN</sequence>
<reference evidence="2" key="2">
    <citation type="journal article" date="2014" name="ISME J.">
        <title>Microbial stratification in low pH oxic and suboxic macroscopic growths along an acid mine drainage.</title>
        <authorList>
            <person name="Mendez-Garcia C."/>
            <person name="Mesa V."/>
            <person name="Sprenger R.R."/>
            <person name="Richter M."/>
            <person name="Diez M.S."/>
            <person name="Solano J."/>
            <person name="Bargiela R."/>
            <person name="Golyshina O.V."/>
            <person name="Manteca A."/>
            <person name="Ramos J.L."/>
            <person name="Gallego J.R."/>
            <person name="Llorente I."/>
            <person name="Martins Dos Santos V.A."/>
            <person name="Jensen O.N."/>
            <person name="Pelaez A.I."/>
            <person name="Sanchez J."/>
            <person name="Ferrer M."/>
        </authorList>
    </citation>
    <scope>NUCLEOTIDE SEQUENCE</scope>
</reference>
<dbReference type="Gene3D" id="3.30.1330.10">
    <property type="entry name" value="PurM-like, N-terminal domain"/>
    <property type="match status" value="1"/>
</dbReference>
<dbReference type="PANTHER" id="PTHR10099">
    <property type="entry name" value="PHOSPHORIBOSYLFORMYLGLYCINAMIDINE SYNTHASE"/>
    <property type="match status" value="1"/>
</dbReference>
<organism evidence="2">
    <name type="scientific">mine drainage metagenome</name>
    <dbReference type="NCBI Taxonomy" id="410659"/>
    <lineage>
        <taxon>unclassified sequences</taxon>
        <taxon>metagenomes</taxon>
        <taxon>ecological metagenomes</taxon>
    </lineage>
</organism>
<dbReference type="SUPFAM" id="SSF55326">
    <property type="entry name" value="PurM N-terminal domain-like"/>
    <property type="match status" value="1"/>
</dbReference>
<feature type="domain" description="FGAR-AT PurM N-terminal-like" evidence="1">
    <location>
        <begin position="84"/>
        <end position="158"/>
    </location>
</feature>
<dbReference type="GO" id="GO:0005737">
    <property type="term" value="C:cytoplasm"/>
    <property type="evidence" value="ECO:0007669"/>
    <property type="project" value="TreeGrafter"/>
</dbReference>
<feature type="non-terminal residue" evidence="2">
    <location>
        <position position="1"/>
    </location>
</feature>
<evidence type="ECO:0000259" key="1">
    <source>
        <dbReference type="Pfam" id="PF22689"/>
    </source>
</evidence>
<proteinExistence type="predicted"/>
<reference evidence="2" key="1">
    <citation type="submission" date="2013-08" db="EMBL/GenBank/DDBJ databases">
        <authorList>
            <person name="Mendez C."/>
            <person name="Richter M."/>
            <person name="Ferrer M."/>
            <person name="Sanchez J."/>
        </authorList>
    </citation>
    <scope>NUCLEOTIDE SEQUENCE</scope>
</reference>
<gene>
    <name evidence="2" type="ORF">B2A_08595</name>
</gene>
<dbReference type="AlphaFoldDB" id="T1B2H6"/>
<dbReference type="InterPro" id="IPR055181">
    <property type="entry name" value="FGAR-AT_PurM_N-like"/>
</dbReference>
<dbReference type="Pfam" id="PF22689">
    <property type="entry name" value="FGAR-AT_PurM_N-like"/>
    <property type="match status" value="1"/>
</dbReference>
<dbReference type="EMBL" id="AUZZ01006193">
    <property type="protein sequence ID" value="EQD47069.1"/>
    <property type="molecule type" value="Genomic_DNA"/>
</dbReference>
<dbReference type="GO" id="GO:0004642">
    <property type="term" value="F:phosphoribosylformylglycinamidine synthase activity"/>
    <property type="evidence" value="ECO:0007669"/>
    <property type="project" value="TreeGrafter"/>
</dbReference>
<evidence type="ECO:0000313" key="2">
    <source>
        <dbReference type="EMBL" id="EQD47069.1"/>
    </source>
</evidence>
<protein>
    <submittedName>
        <fullName evidence="2">Phosphoribosylformylglycinamidine synthase</fullName>
    </submittedName>
</protein>
<dbReference type="InterPro" id="IPR036921">
    <property type="entry name" value="PurM-like_N_sf"/>
</dbReference>
<name>T1B2H6_9ZZZZ</name>